<dbReference type="InterPro" id="IPR010982">
    <property type="entry name" value="Lambda_DNA-bd_dom_sf"/>
</dbReference>
<dbReference type="Proteomes" id="UP001556631">
    <property type="component" value="Unassembled WGS sequence"/>
</dbReference>
<dbReference type="PROSITE" id="PS50943">
    <property type="entry name" value="HTH_CROC1"/>
    <property type="match status" value="1"/>
</dbReference>
<gene>
    <name evidence="3" type="ORF">AB3X52_06995</name>
</gene>
<dbReference type="EMBL" id="JBFPJR010000009">
    <property type="protein sequence ID" value="MEX0427357.1"/>
    <property type="molecule type" value="Genomic_DNA"/>
</dbReference>
<dbReference type="Gene3D" id="2.60.120.10">
    <property type="entry name" value="Jelly Rolls"/>
    <property type="match status" value="1"/>
</dbReference>
<sequence>MTSDLAAVVGERLRTTRRDRGLSLAALAEQAGIGKGSLSEIENGSRNATLGTLYALAGALGVPLATLLAERVGAEVASPGISARLLETQRLETGVVEVYLLHLDAGARHESPGHGRGVVEHLLLTRGRAAVGPVRRMTEVGVGETATWESRGRHRYRALGDGPVDAVLVIRSCG</sequence>
<dbReference type="Gene3D" id="1.10.260.40">
    <property type="entry name" value="lambda repressor-like DNA-binding domains"/>
    <property type="match status" value="1"/>
</dbReference>
<accession>A0ABV3SWN8</accession>
<keyword evidence="4" id="KW-1185">Reference proteome</keyword>
<reference evidence="3 4" key="1">
    <citation type="submission" date="2024-07" db="EMBL/GenBank/DDBJ databases">
        <authorList>
            <person name="Lee S."/>
            <person name="Kang M."/>
        </authorList>
    </citation>
    <scope>NUCLEOTIDE SEQUENCE [LARGE SCALE GENOMIC DNA]</scope>
    <source>
        <strain evidence="3 4">DS6</strain>
    </source>
</reference>
<dbReference type="InterPro" id="IPR011051">
    <property type="entry name" value="RmlC_Cupin_sf"/>
</dbReference>
<feature type="domain" description="HTH cro/C1-type" evidence="2">
    <location>
        <begin position="13"/>
        <end position="67"/>
    </location>
</feature>
<dbReference type="InterPro" id="IPR001387">
    <property type="entry name" value="Cro/C1-type_HTH"/>
</dbReference>
<dbReference type="CDD" id="cd00093">
    <property type="entry name" value="HTH_XRE"/>
    <property type="match status" value="1"/>
</dbReference>
<dbReference type="PANTHER" id="PTHR46797">
    <property type="entry name" value="HTH-TYPE TRANSCRIPTIONAL REGULATOR"/>
    <property type="match status" value="1"/>
</dbReference>
<evidence type="ECO:0000256" key="1">
    <source>
        <dbReference type="ARBA" id="ARBA00023125"/>
    </source>
</evidence>
<protein>
    <submittedName>
        <fullName evidence="3">Helix-turn-helix domain-containing protein</fullName>
    </submittedName>
</protein>
<dbReference type="PANTHER" id="PTHR46797:SF1">
    <property type="entry name" value="METHYLPHOSPHONATE SYNTHASE"/>
    <property type="match status" value="1"/>
</dbReference>
<dbReference type="InterPro" id="IPR050807">
    <property type="entry name" value="TransReg_Diox_bact_type"/>
</dbReference>
<evidence type="ECO:0000259" key="2">
    <source>
        <dbReference type="PROSITE" id="PS50943"/>
    </source>
</evidence>
<organism evidence="3 4">
    <name type="scientific">Nocardioides eburneus</name>
    <dbReference type="NCBI Taxonomy" id="3231482"/>
    <lineage>
        <taxon>Bacteria</taxon>
        <taxon>Bacillati</taxon>
        <taxon>Actinomycetota</taxon>
        <taxon>Actinomycetes</taxon>
        <taxon>Propionibacteriales</taxon>
        <taxon>Nocardioidaceae</taxon>
        <taxon>Nocardioides</taxon>
    </lineage>
</organism>
<proteinExistence type="predicted"/>
<evidence type="ECO:0000313" key="3">
    <source>
        <dbReference type="EMBL" id="MEX0427357.1"/>
    </source>
</evidence>
<keyword evidence="1" id="KW-0238">DNA-binding</keyword>
<name>A0ABV3SWN8_9ACTN</name>
<dbReference type="Pfam" id="PF01381">
    <property type="entry name" value="HTH_3"/>
    <property type="match status" value="1"/>
</dbReference>
<evidence type="ECO:0000313" key="4">
    <source>
        <dbReference type="Proteomes" id="UP001556631"/>
    </source>
</evidence>
<comment type="caution">
    <text evidence="3">The sequence shown here is derived from an EMBL/GenBank/DDBJ whole genome shotgun (WGS) entry which is preliminary data.</text>
</comment>
<dbReference type="SUPFAM" id="SSF51182">
    <property type="entry name" value="RmlC-like cupins"/>
    <property type="match status" value="1"/>
</dbReference>
<dbReference type="RefSeq" id="WP_367992655.1">
    <property type="nucleotide sequence ID" value="NZ_JBFPJR010000009.1"/>
</dbReference>
<dbReference type="SUPFAM" id="SSF47413">
    <property type="entry name" value="lambda repressor-like DNA-binding domains"/>
    <property type="match status" value="1"/>
</dbReference>
<dbReference type="InterPro" id="IPR014710">
    <property type="entry name" value="RmlC-like_jellyroll"/>
</dbReference>
<dbReference type="SMART" id="SM00530">
    <property type="entry name" value="HTH_XRE"/>
    <property type="match status" value="1"/>
</dbReference>